<name>A0A067TN65_GALM3</name>
<protein>
    <recommendedName>
        <fullName evidence="4">Transmembrane protein</fullName>
    </recommendedName>
</protein>
<dbReference type="OrthoDB" id="2927144at2759"/>
<evidence type="ECO:0008006" key="4">
    <source>
        <dbReference type="Google" id="ProtNLM"/>
    </source>
</evidence>
<dbReference type="AlphaFoldDB" id="A0A067TN65"/>
<keyword evidence="3" id="KW-1185">Reference proteome</keyword>
<keyword evidence="1" id="KW-0472">Membrane</keyword>
<dbReference type="HOGENOM" id="CLU_574985_0_0_1"/>
<evidence type="ECO:0000256" key="1">
    <source>
        <dbReference type="SAM" id="Phobius"/>
    </source>
</evidence>
<sequence>MEPAVIYDDHDPAFLFQYIGSNWVSQPSNSAFGGTLTVLDTQAKNITRPQTLNASFFYASAIVIYGTLTNSIAMGYAFDTNEVLPTTINFTDTGSNSKIGVKILGLQGGPEKISNNLTVFPSSGTFNIDFVTSTPNKFTDITNRNIIYDDTHRTAISAYGSLNQAGGRLSASFAIDQNPATNLTFFDGTQTVDSSSWRLYQRLWNGTADSGNHTLAVTLTEVSGSQMLYIDSLIYQSSLSHINETIISSLPHTSTAAPTTSASASTSSHHLSAGATGGIISSITVVAGGLIILALCFRSKHRKAVNRQRWPPEVLNGYRDTHTPAIPMKRVSMPIPRSPQQYPDAPLPSFFPSDTHASAVPTSTPVPTSVAIHEVDAGPVVLPPPYDDSLYVQ</sequence>
<evidence type="ECO:0000313" key="3">
    <source>
        <dbReference type="Proteomes" id="UP000027222"/>
    </source>
</evidence>
<feature type="transmembrane region" description="Helical" evidence="1">
    <location>
        <begin position="275"/>
        <end position="297"/>
    </location>
</feature>
<gene>
    <name evidence="2" type="ORF">GALMADRAFT_136884</name>
</gene>
<accession>A0A067TN65</accession>
<dbReference type="Proteomes" id="UP000027222">
    <property type="component" value="Unassembled WGS sequence"/>
</dbReference>
<organism evidence="2 3">
    <name type="scientific">Galerina marginata (strain CBS 339.88)</name>
    <dbReference type="NCBI Taxonomy" id="685588"/>
    <lineage>
        <taxon>Eukaryota</taxon>
        <taxon>Fungi</taxon>
        <taxon>Dikarya</taxon>
        <taxon>Basidiomycota</taxon>
        <taxon>Agaricomycotina</taxon>
        <taxon>Agaricomycetes</taxon>
        <taxon>Agaricomycetidae</taxon>
        <taxon>Agaricales</taxon>
        <taxon>Agaricineae</taxon>
        <taxon>Strophariaceae</taxon>
        <taxon>Galerina</taxon>
    </lineage>
</organism>
<keyword evidence="1" id="KW-1133">Transmembrane helix</keyword>
<proteinExistence type="predicted"/>
<keyword evidence="1" id="KW-0812">Transmembrane</keyword>
<dbReference type="EMBL" id="KL142372">
    <property type="protein sequence ID" value="KDR80393.1"/>
    <property type="molecule type" value="Genomic_DNA"/>
</dbReference>
<reference evidence="3" key="1">
    <citation type="journal article" date="2014" name="Proc. Natl. Acad. Sci. U.S.A.">
        <title>Extensive sampling of basidiomycete genomes demonstrates inadequacy of the white-rot/brown-rot paradigm for wood decay fungi.</title>
        <authorList>
            <person name="Riley R."/>
            <person name="Salamov A.A."/>
            <person name="Brown D.W."/>
            <person name="Nagy L.G."/>
            <person name="Floudas D."/>
            <person name="Held B.W."/>
            <person name="Levasseur A."/>
            <person name="Lombard V."/>
            <person name="Morin E."/>
            <person name="Otillar R."/>
            <person name="Lindquist E.A."/>
            <person name="Sun H."/>
            <person name="LaButti K.M."/>
            <person name="Schmutz J."/>
            <person name="Jabbour D."/>
            <person name="Luo H."/>
            <person name="Baker S.E."/>
            <person name="Pisabarro A.G."/>
            <person name="Walton J.D."/>
            <person name="Blanchette R.A."/>
            <person name="Henrissat B."/>
            <person name="Martin F."/>
            <person name="Cullen D."/>
            <person name="Hibbett D.S."/>
            <person name="Grigoriev I.V."/>
        </authorList>
    </citation>
    <scope>NUCLEOTIDE SEQUENCE [LARGE SCALE GENOMIC DNA]</scope>
    <source>
        <strain evidence="3">CBS 339.88</strain>
    </source>
</reference>
<evidence type="ECO:0000313" key="2">
    <source>
        <dbReference type="EMBL" id="KDR80393.1"/>
    </source>
</evidence>